<feature type="transmembrane region" description="Helical" evidence="5">
    <location>
        <begin position="51"/>
        <end position="76"/>
    </location>
</feature>
<evidence type="ECO:0000256" key="2">
    <source>
        <dbReference type="ARBA" id="ARBA00022692"/>
    </source>
</evidence>
<evidence type="ECO:0000259" key="6">
    <source>
        <dbReference type="Pfam" id="PF00999"/>
    </source>
</evidence>
<evidence type="ECO:0000313" key="8">
    <source>
        <dbReference type="Proteomes" id="UP000525298"/>
    </source>
</evidence>
<comment type="subcellular location">
    <subcellularLocation>
        <location evidence="1">Membrane</location>
        <topology evidence="1">Multi-pass membrane protein</topology>
    </subcellularLocation>
</comment>
<feature type="transmembrane region" description="Helical" evidence="5">
    <location>
        <begin position="159"/>
        <end position="185"/>
    </location>
</feature>
<keyword evidence="3 5" id="KW-1133">Transmembrane helix</keyword>
<evidence type="ECO:0000256" key="1">
    <source>
        <dbReference type="ARBA" id="ARBA00004141"/>
    </source>
</evidence>
<dbReference type="GO" id="GO:0015297">
    <property type="term" value="F:antiporter activity"/>
    <property type="evidence" value="ECO:0007669"/>
    <property type="project" value="InterPro"/>
</dbReference>
<keyword evidence="8" id="KW-1185">Reference proteome</keyword>
<feature type="transmembrane region" description="Helical" evidence="5">
    <location>
        <begin position="343"/>
        <end position="362"/>
    </location>
</feature>
<dbReference type="GO" id="GO:1902600">
    <property type="term" value="P:proton transmembrane transport"/>
    <property type="evidence" value="ECO:0007669"/>
    <property type="project" value="InterPro"/>
</dbReference>
<feature type="transmembrane region" description="Helical" evidence="5">
    <location>
        <begin position="123"/>
        <end position="147"/>
    </location>
</feature>
<dbReference type="PANTHER" id="PTHR43021">
    <property type="entry name" value="NA(+)/H(+) ANTIPORTER-RELATED"/>
    <property type="match status" value="1"/>
</dbReference>
<dbReference type="RefSeq" id="WP_181552734.1">
    <property type="nucleotide sequence ID" value="NZ_JACDUS010000017.1"/>
</dbReference>
<feature type="domain" description="Cation/H+ exchanger transmembrane" evidence="6">
    <location>
        <begin position="15"/>
        <end position="388"/>
    </location>
</feature>
<dbReference type="InterPro" id="IPR006153">
    <property type="entry name" value="Cation/H_exchanger_TM"/>
</dbReference>
<dbReference type="Proteomes" id="UP000525298">
    <property type="component" value="Unassembled WGS sequence"/>
</dbReference>
<gene>
    <name evidence="7" type="ORF">HNR65_003480</name>
</gene>
<evidence type="ECO:0000256" key="3">
    <source>
        <dbReference type="ARBA" id="ARBA00022989"/>
    </source>
</evidence>
<dbReference type="InterPro" id="IPR038770">
    <property type="entry name" value="Na+/solute_symporter_sf"/>
</dbReference>
<dbReference type="Pfam" id="PF00999">
    <property type="entry name" value="Na_H_Exchanger"/>
    <property type="match status" value="1"/>
</dbReference>
<keyword evidence="4 5" id="KW-0472">Membrane</keyword>
<comment type="caution">
    <text evidence="7">The sequence shown here is derived from an EMBL/GenBank/DDBJ whole genome shotgun (WGS) entry which is preliminary data.</text>
</comment>
<organism evidence="7 8">
    <name type="scientific">Desulfosalsimonas propionicica</name>
    <dbReference type="NCBI Taxonomy" id="332175"/>
    <lineage>
        <taxon>Bacteria</taxon>
        <taxon>Pseudomonadati</taxon>
        <taxon>Thermodesulfobacteriota</taxon>
        <taxon>Desulfobacteria</taxon>
        <taxon>Desulfobacterales</taxon>
        <taxon>Desulfosalsimonadaceae</taxon>
        <taxon>Desulfosalsimonas</taxon>
    </lineage>
</organism>
<proteinExistence type="predicted"/>
<name>A0A7W0CCJ8_9BACT</name>
<feature type="transmembrane region" description="Helical" evidence="5">
    <location>
        <begin position="229"/>
        <end position="252"/>
    </location>
</feature>
<keyword evidence="2 5" id="KW-0812">Transmembrane</keyword>
<feature type="transmembrane region" description="Helical" evidence="5">
    <location>
        <begin position="197"/>
        <end position="217"/>
    </location>
</feature>
<sequence length="410" mass="43141">MESALVVGLIIMVGLAMGETARLARLPKITGYIVAGIVLNPRLTGWIPVDFVHHTGGITDIALAFITFSVGGTLVISRLKRLGKEIISIALFEAELAFFAVIFGVFAVAYLLGFTFSGHEYAILLPLCILLGATASPTDPTAALAVAHEYRAKGDVSASIMGIAALDDALGIINYSIAIAAAGIFMGDSLSVRSAVIAPFLSVAGGIMLGAIFGWLLKSGVVLFRRETESAMIVLVFGMLATCFGVAGMLGLDELLATMAMGVVVANFCRYQEQIFHMLERYTEELIFVLFFTISAMHLNFAAFSAGVAGFVVLFVIFRAAGKFAGTIVGAAISGAPQKVRRYTAFGLLPQGGIVIGLALMIRGKPEFAPLADSFIGIVIGAAVLHELIGPVMAKLALSRSGELGAQDRR</sequence>
<dbReference type="EMBL" id="JACDUS010000017">
    <property type="protein sequence ID" value="MBA2883119.1"/>
    <property type="molecule type" value="Genomic_DNA"/>
</dbReference>
<feature type="transmembrane region" description="Helical" evidence="5">
    <location>
        <begin position="286"/>
        <end position="318"/>
    </location>
</feature>
<dbReference type="GO" id="GO:0016020">
    <property type="term" value="C:membrane"/>
    <property type="evidence" value="ECO:0007669"/>
    <property type="project" value="UniProtKB-SubCell"/>
</dbReference>
<feature type="transmembrane region" description="Helical" evidence="5">
    <location>
        <begin position="96"/>
        <end position="117"/>
    </location>
</feature>
<accession>A0A7W0CCJ8</accession>
<dbReference type="Gene3D" id="1.20.1530.20">
    <property type="match status" value="1"/>
</dbReference>
<reference evidence="7 8" key="1">
    <citation type="submission" date="2020-07" db="EMBL/GenBank/DDBJ databases">
        <title>Genomic Encyclopedia of Type Strains, Phase IV (KMG-IV): sequencing the most valuable type-strain genomes for metagenomic binning, comparative biology and taxonomic classification.</title>
        <authorList>
            <person name="Goeker M."/>
        </authorList>
    </citation>
    <scope>NUCLEOTIDE SEQUENCE [LARGE SCALE GENOMIC DNA]</scope>
    <source>
        <strain evidence="7 8">DSM 17721</strain>
    </source>
</reference>
<protein>
    <submittedName>
        <fullName evidence="7">NhaP-type Na+/H+ or K+/H+ antiporter</fullName>
    </submittedName>
</protein>
<evidence type="ECO:0000313" key="7">
    <source>
        <dbReference type="EMBL" id="MBA2883119.1"/>
    </source>
</evidence>
<dbReference type="AlphaFoldDB" id="A0A7W0CCJ8"/>
<evidence type="ECO:0000256" key="5">
    <source>
        <dbReference type="SAM" id="Phobius"/>
    </source>
</evidence>
<evidence type="ECO:0000256" key="4">
    <source>
        <dbReference type="ARBA" id="ARBA00023136"/>
    </source>
</evidence>
<dbReference type="PANTHER" id="PTHR43021:SF2">
    <property type="entry name" value="CATION_H+ EXCHANGER DOMAIN-CONTAINING PROTEIN"/>
    <property type="match status" value="1"/>
</dbReference>
<feature type="transmembrane region" description="Helical" evidence="5">
    <location>
        <begin position="374"/>
        <end position="394"/>
    </location>
</feature>